<dbReference type="EMBL" id="WSFT01000036">
    <property type="protein sequence ID" value="MBS4538570.1"/>
    <property type="molecule type" value="Genomic_DNA"/>
</dbReference>
<keyword evidence="1 5" id="KW-0169">Cobalamin biosynthesis</keyword>
<dbReference type="AlphaFoldDB" id="A0A942UW18"/>
<comment type="similarity">
    <text evidence="5">Belongs to the CbiD family.</text>
</comment>
<dbReference type="HAMAP" id="MF_00787">
    <property type="entry name" value="CbiD"/>
    <property type="match status" value="1"/>
</dbReference>
<comment type="pathway">
    <text evidence="5">Cofactor biosynthesis; adenosylcobalamin biosynthesis; cob(II)yrinate a,c-diamide from sirohydrochlorin (anaerobic route): step 6/10.</text>
</comment>
<dbReference type="Proteomes" id="UP000724672">
    <property type="component" value="Unassembled WGS sequence"/>
</dbReference>
<dbReference type="NCBIfam" id="TIGR00312">
    <property type="entry name" value="cbiD"/>
    <property type="match status" value="1"/>
</dbReference>
<reference evidence="6" key="1">
    <citation type="submission" date="2019-12" db="EMBL/GenBank/DDBJ databases">
        <title>Clostridiaceae gen. nov. sp. nov., isolated from sediment in Xinjiang, China.</title>
        <authorList>
            <person name="Zhang R."/>
        </authorList>
    </citation>
    <scope>NUCLEOTIDE SEQUENCE</scope>
    <source>
        <strain evidence="6">D2Q-11</strain>
    </source>
</reference>
<gene>
    <name evidence="5 6" type="primary">cbiD</name>
    <name evidence="6" type="ORF">GOQ27_08850</name>
</gene>
<dbReference type="GO" id="GO:0019251">
    <property type="term" value="P:anaerobic cobalamin biosynthetic process"/>
    <property type="evidence" value="ECO:0007669"/>
    <property type="project" value="UniProtKB-UniRule"/>
</dbReference>
<dbReference type="EC" id="2.1.1.195" evidence="5"/>
<proteinExistence type="inferred from homology"/>
<dbReference type="RefSeq" id="WP_203366645.1">
    <property type="nucleotide sequence ID" value="NZ_WSFT01000036.1"/>
</dbReference>
<dbReference type="Pfam" id="PF01888">
    <property type="entry name" value="CbiD"/>
    <property type="match status" value="1"/>
</dbReference>
<dbReference type="GO" id="GO:0008168">
    <property type="term" value="F:methyltransferase activity"/>
    <property type="evidence" value="ECO:0007669"/>
    <property type="project" value="UniProtKB-UniRule"/>
</dbReference>
<keyword evidence="4 5" id="KW-0949">S-adenosyl-L-methionine</keyword>
<dbReference type="PIRSF" id="PIRSF026782">
    <property type="entry name" value="CbiD"/>
    <property type="match status" value="1"/>
</dbReference>
<evidence type="ECO:0000313" key="7">
    <source>
        <dbReference type="Proteomes" id="UP000724672"/>
    </source>
</evidence>
<evidence type="ECO:0000256" key="3">
    <source>
        <dbReference type="ARBA" id="ARBA00022679"/>
    </source>
</evidence>
<name>A0A942UW18_9FIRM</name>
<protein>
    <recommendedName>
        <fullName evidence="5">Cobalt-precorrin-5B C(1)-methyltransferase</fullName>
        <ecNumber evidence="5">2.1.1.195</ecNumber>
    </recommendedName>
    <alternativeName>
        <fullName evidence="5">Cobalt-precorrin-6A synthase</fullName>
    </alternativeName>
</protein>
<organism evidence="6 7">
    <name type="scientific">Anaeromonas frigoriresistens</name>
    <dbReference type="NCBI Taxonomy" id="2683708"/>
    <lineage>
        <taxon>Bacteria</taxon>
        <taxon>Bacillati</taxon>
        <taxon>Bacillota</taxon>
        <taxon>Tissierellia</taxon>
        <taxon>Tissierellales</taxon>
        <taxon>Thermohalobacteraceae</taxon>
        <taxon>Anaeromonas</taxon>
    </lineage>
</organism>
<comment type="catalytic activity">
    <reaction evidence="5">
        <text>Co-precorrin-5B + S-adenosyl-L-methionine = Co-precorrin-6A + S-adenosyl-L-homocysteine</text>
        <dbReference type="Rhea" id="RHEA:26285"/>
        <dbReference type="ChEBI" id="CHEBI:57856"/>
        <dbReference type="ChEBI" id="CHEBI:59789"/>
        <dbReference type="ChEBI" id="CHEBI:60063"/>
        <dbReference type="ChEBI" id="CHEBI:60064"/>
        <dbReference type="EC" id="2.1.1.195"/>
    </reaction>
</comment>
<dbReference type="Gene3D" id="3.30.2110.10">
    <property type="entry name" value="CbiD-like"/>
    <property type="match status" value="1"/>
</dbReference>
<keyword evidence="7" id="KW-1185">Reference proteome</keyword>
<keyword evidence="2 5" id="KW-0489">Methyltransferase</keyword>
<dbReference type="PANTHER" id="PTHR35863">
    <property type="entry name" value="COBALT-PRECORRIN-5B C(1)-METHYLTRANSFERASE"/>
    <property type="match status" value="1"/>
</dbReference>
<evidence type="ECO:0000256" key="2">
    <source>
        <dbReference type="ARBA" id="ARBA00022603"/>
    </source>
</evidence>
<evidence type="ECO:0000256" key="1">
    <source>
        <dbReference type="ARBA" id="ARBA00022573"/>
    </source>
</evidence>
<dbReference type="InterPro" id="IPR002748">
    <property type="entry name" value="CbiD"/>
</dbReference>
<evidence type="ECO:0000313" key="6">
    <source>
        <dbReference type="EMBL" id="MBS4538570.1"/>
    </source>
</evidence>
<dbReference type="InterPro" id="IPR036074">
    <property type="entry name" value="CbiD_sf"/>
</dbReference>
<comment type="function">
    <text evidence="5">Catalyzes the methylation of C-1 in cobalt-precorrin-5B to form cobalt-precorrin-6A.</text>
</comment>
<dbReference type="SUPFAM" id="SSF111342">
    <property type="entry name" value="CbiD-like"/>
    <property type="match status" value="1"/>
</dbReference>
<comment type="caution">
    <text evidence="6">The sequence shown here is derived from an EMBL/GenBank/DDBJ whole genome shotgun (WGS) entry which is preliminary data.</text>
</comment>
<dbReference type="PANTHER" id="PTHR35863:SF1">
    <property type="entry name" value="COBALT-PRECORRIN-5B C(1)-METHYLTRANSFERASE"/>
    <property type="match status" value="1"/>
</dbReference>
<sequence>MNHFVVKNGKKLRFGYTTGSCATAAAKGAARMLITGDKIDKIQILSPKGWTLDLALQDIYIEDNIVRCSVIKDSGDDPDITNGIKIYAEVEKINEDNIYIYGGIGVGKVTKPGLAIPVGEYAINPTPRKTIIDGVSEELPKGVGVKITISIPEGVDIAKKTFNPKLGIEGGISVLGTTGIVEPMSEEAFKDSLELELSMLKEQGIKKVIFSPGNYGRDFLNELSIKEYSHVKTSNFIGFMLDKAVEYEIEEILWIGHIGKMIKVAGGIFHTHSKIADGRMEILASRCALIGAPQSLIQKIFESTTTDEAIQYIVEDNMEGVFYDIANKISYNCEMRTYKEVKIGTVIFSRDHGLLSMCSIAKEMLEEYENE</sequence>
<evidence type="ECO:0000256" key="4">
    <source>
        <dbReference type="ARBA" id="ARBA00022691"/>
    </source>
</evidence>
<accession>A0A942UW18</accession>
<keyword evidence="3 5" id="KW-0808">Transferase</keyword>
<dbReference type="GO" id="GO:0032259">
    <property type="term" value="P:methylation"/>
    <property type="evidence" value="ECO:0007669"/>
    <property type="project" value="UniProtKB-KW"/>
</dbReference>
<evidence type="ECO:0000256" key="5">
    <source>
        <dbReference type="HAMAP-Rule" id="MF_00787"/>
    </source>
</evidence>